<gene>
    <name evidence="1" type="ORF">A3J43_03750</name>
</gene>
<dbReference type="InterPro" id="IPR007460">
    <property type="entry name" value="BrnT_toxin"/>
</dbReference>
<organism evidence="1 2">
    <name type="scientific">Candidatus Uhrbacteria bacterium RIFCSPHIGHO2_12_FULL_54_23</name>
    <dbReference type="NCBI Taxonomy" id="1802397"/>
    <lineage>
        <taxon>Bacteria</taxon>
        <taxon>Candidatus Uhriibacteriota</taxon>
    </lineage>
</organism>
<dbReference type="Proteomes" id="UP000176604">
    <property type="component" value="Unassembled WGS sequence"/>
</dbReference>
<evidence type="ECO:0008006" key="3">
    <source>
        <dbReference type="Google" id="ProtNLM"/>
    </source>
</evidence>
<evidence type="ECO:0000313" key="2">
    <source>
        <dbReference type="Proteomes" id="UP000176604"/>
    </source>
</evidence>
<dbReference type="Pfam" id="PF04365">
    <property type="entry name" value="BrnT_toxin"/>
    <property type="match status" value="1"/>
</dbReference>
<dbReference type="Gene3D" id="3.10.450.530">
    <property type="entry name" value="Ribonuclease toxin, BrnT, of type II toxin-antitoxin system"/>
    <property type="match status" value="1"/>
</dbReference>
<accession>A0A1F7UGI8</accession>
<sequence length="98" mass="11867">MTVIPEPVVFEWDKGNTDKNWYGHEVSDSECEEVFSDERKRLYKDVFHSQQEERFILIGKTNMGRLLYVVFTKRDNQIRVISVRDLNKKEKEFYEEET</sequence>
<dbReference type="EMBL" id="MGEF01000059">
    <property type="protein sequence ID" value="OGL77391.1"/>
    <property type="molecule type" value="Genomic_DNA"/>
</dbReference>
<dbReference type="STRING" id="1802397.A3J43_03750"/>
<dbReference type="AlphaFoldDB" id="A0A1F7UGI8"/>
<dbReference type="InterPro" id="IPR038573">
    <property type="entry name" value="BrnT_sf"/>
</dbReference>
<protein>
    <recommendedName>
        <fullName evidence="3">BrnT family toxin</fullName>
    </recommendedName>
</protein>
<reference evidence="1 2" key="1">
    <citation type="journal article" date="2016" name="Nat. Commun.">
        <title>Thousands of microbial genomes shed light on interconnected biogeochemical processes in an aquifer system.</title>
        <authorList>
            <person name="Anantharaman K."/>
            <person name="Brown C.T."/>
            <person name="Hug L.A."/>
            <person name="Sharon I."/>
            <person name="Castelle C.J."/>
            <person name="Probst A.J."/>
            <person name="Thomas B.C."/>
            <person name="Singh A."/>
            <person name="Wilkins M.J."/>
            <person name="Karaoz U."/>
            <person name="Brodie E.L."/>
            <person name="Williams K.H."/>
            <person name="Hubbard S.S."/>
            <person name="Banfield J.F."/>
        </authorList>
    </citation>
    <scope>NUCLEOTIDE SEQUENCE [LARGE SCALE GENOMIC DNA]</scope>
</reference>
<name>A0A1F7UGI8_9BACT</name>
<comment type="caution">
    <text evidence="1">The sequence shown here is derived from an EMBL/GenBank/DDBJ whole genome shotgun (WGS) entry which is preliminary data.</text>
</comment>
<evidence type="ECO:0000313" key="1">
    <source>
        <dbReference type="EMBL" id="OGL77391.1"/>
    </source>
</evidence>
<proteinExistence type="predicted"/>